<proteinExistence type="predicted"/>
<gene>
    <name evidence="3" type="ORF">H1W37_02095</name>
</gene>
<reference evidence="3 4" key="2">
    <citation type="submission" date="2020-08" db="EMBL/GenBank/DDBJ databases">
        <title>Stappia taiwanensis sp. nov., isolated from a coastal thermal spring.</title>
        <authorList>
            <person name="Kampfer P."/>
        </authorList>
    </citation>
    <scope>NUCLEOTIDE SEQUENCE [LARGE SCALE GENOMIC DNA]</scope>
    <source>
        <strain evidence="3 4">DSM 23284</strain>
    </source>
</reference>
<feature type="binding site" evidence="1">
    <location>
        <position position="58"/>
    </location>
    <ligand>
        <name>substrate</name>
    </ligand>
</feature>
<dbReference type="InterPro" id="IPR029033">
    <property type="entry name" value="His_PPase_superfam"/>
</dbReference>
<organism evidence="3 4">
    <name type="scientific">Stappia taiwanensis</name>
    <dbReference type="NCBI Taxonomy" id="992267"/>
    <lineage>
        <taxon>Bacteria</taxon>
        <taxon>Pseudomonadati</taxon>
        <taxon>Pseudomonadota</taxon>
        <taxon>Alphaproteobacteria</taxon>
        <taxon>Hyphomicrobiales</taxon>
        <taxon>Stappiaceae</taxon>
        <taxon>Stappia</taxon>
    </lineage>
</organism>
<dbReference type="Gene3D" id="3.40.50.1240">
    <property type="entry name" value="Phosphoglycerate mutase-like"/>
    <property type="match status" value="1"/>
</dbReference>
<dbReference type="PANTHER" id="PTHR47623">
    <property type="entry name" value="OS09G0287300 PROTEIN"/>
    <property type="match status" value="1"/>
</dbReference>
<dbReference type="PANTHER" id="PTHR47623:SF1">
    <property type="entry name" value="OS09G0287300 PROTEIN"/>
    <property type="match status" value="1"/>
</dbReference>
<dbReference type="AlphaFoldDB" id="A0A838XU92"/>
<dbReference type="SUPFAM" id="SSF53254">
    <property type="entry name" value="Phosphoglycerate mutase-like"/>
    <property type="match status" value="1"/>
</dbReference>
<sequence length="201" mass="21473">MLRLLLLRHAKSDWSDAAQIDFDRPLNARGQRAAPQMGAHMARHGLMPDKVLCSSARRTRETLGLILPHLSGNMEIRVTRDLYEDGELDYVDSIRALGGGARTVLVIGHNPAMQDTALELIGEGNPALRESIATKFPTAALAVVDFAINRWSDAERGSGRVVAYCLPRQLPGGALPPLSAAPLGPPPLAANDGGDGTSEPE</sequence>
<dbReference type="Pfam" id="PF00300">
    <property type="entry name" value="His_Phos_1"/>
    <property type="match status" value="1"/>
</dbReference>
<evidence type="ECO:0000313" key="3">
    <source>
        <dbReference type="EMBL" id="MBA4610430.1"/>
    </source>
</evidence>
<dbReference type="SMART" id="SM00855">
    <property type="entry name" value="PGAM"/>
    <property type="match status" value="1"/>
</dbReference>
<dbReference type="CDD" id="cd07067">
    <property type="entry name" value="HP_PGM_like"/>
    <property type="match status" value="1"/>
</dbReference>
<dbReference type="InterPro" id="IPR013078">
    <property type="entry name" value="His_Pase_superF_clade-1"/>
</dbReference>
<feature type="region of interest" description="Disordered" evidence="2">
    <location>
        <begin position="175"/>
        <end position="201"/>
    </location>
</feature>
<name>A0A838XU92_9HYPH</name>
<evidence type="ECO:0000256" key="2">
    <source>
        <dbReference type="SAM" id="MobiDB-lite"/>
    </source>
</evidence>
<dbReference type="EMBL" id="JACEON010000002">
    <property type="protein sequence ID" value="MBA4610430.1"/>
    <property type="molecule type" value="Genomic_DNA"/>
</dbReference>
<keyword evidence="4" id="KW-1185">Reference proteome</keyword>
<accession>A0A838XU92</accession>
<protein>
    <submittedName>
        <fullName evidence="3">Histidine phosphatase family protein</fullName>
    </submittedName>
</protein>
<reference evidence="3 4" key="1">
    <citation type="submission" date="2020-07" db="EMBL/GenBank/DDBJ databases">
        <authorList>
            <person name="Li M."/>
        </authorList>
    </citation>
    <scope>NUCLEOTIDE SEQUENCE [LARGE SCALE GENOMIC DNA]</scope>
    <source>
        <strain evidence="3 4">DSM 23284</strain>
    </source>
</reference>
<dbReference type="RefSeq" id="WP_181758634.1">
    <property type="nucleotide sequence ID" value="NZ_BMCR01000002.1"/>
</dbReference>
<evidence type="ECO:0000256" key="1">
    <source>
        <dbReference type="PIRSR" id="PIRSR613078-2"/>
    </source>
</evidence>
<comment type="caution">
    <text evidence="3">The sequence shown here is derived from an EMBL/GenBank/DDBJ whole genome shotgun (WGS) entry which is preliminary data.</text>
</comment>
<evidence type="ECO:0000313" key="4">
    <source>
        <dbReference type="Proteomes" id="UP000559404"/>
    </source>
</evidence>
<dbReference type="Proteomes" id="UP000559404">
    <property type="component" value="Unassembled WGS sequence"/>
</dbReference>